<protein>
    <submittedName>
        <fullName evidence="1">Uncharacterized protein</fullName>
    </submittedName>
</protein>
<dbReference type="Proteomes" id="UP000233769">
    <property type="component" value="Chromosome tk0001"/>
</dbReference>
<sequence>MPTHPSKCRVIQIAVISNITKNSFAVFLYVKFTKPNKLNIIIMQPVLFFAKVYSIDEFIFLDVN</sequence>
<proteinExistence type="predicted"/>
<accession>A0A2N9AWQ0</accession>
<reference evidence="2" key="1">
    <citation type="submission" date="2017-10" db="EMBL/GenBank/DDBJ databases">
        <authorList>
            <person name="Regsiter A."/>
            <person name="William W."/>
        </authorList>
    </citation>
    <scope>NUCLEOTIDE SEQUENCE [LARGE SCALE GENOMIC DNA]</scope>
</reference>
<dbReference type="EMBL" id="LT962688">
    <property type="protein sequence ID" value="SOR31762.1"/>
    <property type="molecule type" value="Genomic_DNA"/>
</dbReference>
<gene>
    <name evidence="1" type="ORF">TK0001_5186</name>
</gene>
<dbReference type="AlphaFoldDB" id="A0A2N9AWQ0"/>
<name>A0A2N9AWQ0_METEX</name>
<organism evidence="1 2">
    <name type="scientific">Methylorubrum extorquens</name>
    <name type="common">Methylobacterium dichloromethanicum</name>
    <name type="synonym">Methylobacterium extorquens</name>
    <dbReference type="NCBI Taxonomy" id="408"/>
    <lineage>
        <taxon>Bacteria</taxon>
        <taxon>Pseudomonadati</taxon>
        <taxon>Pseudomonadota</taxon>
        <taxon>Alphaproteobacteria</taxon>
        <taxon>Hyphomicrobiales</taxon>
        <taxon>Methylobacteriaceae</taxon>
        <taxon>Methylorubrum</taxon>
    </lineage>
</organism>
<evidence type="ECO:0000313" key="1">
    <source>
        <dbReference type="EMBL" id="SOR31762.1"/>
    </source>
</evidence>
<evidence type="ECO:0000313" key="2">
    <source>
        <dbReference type="Proteomes" id="UP000233769"/>
    </source>
</evidence>